<evidence type="ECO:0000313" key="1">
    <source>
        <dbReference type="EMBL" id="KXI29687.1"/>
    </source>
</evidence>
<dbReference type="AlphaFoldDB" id="A0A136A3A9"/>
<name>A0A136A3A9_9ALTE</name>
<evidence type="ECO:0000313" key="2">
    <source>
        <dbReference type="Proteomes" id="UP000070299"/>
    </source>
</evidence>
<proteinExistence type="predicted"/>
<reference evidence="2" key="1">
    <citation type="submission" date="2016-02" db="EMBL/GenBank/DDBJ databases">
        <authorList>
            <person name="Schultz-Johansen M."/>
            <person name="Glaring M.A."/>
            <person name="Bech P.K."/>
            <person name="Stougaard P."/>
        </authorList>
    </citation>
    <scope>NUCLEOTIDE SEQUENCE [LARGE SCALE GENOMIC DNA]</scope>
    <source>
        <strain evidence="2">S66</strain>
    </source>
</reference>
<dbReference type="STRING" id="1799789.AX660_06495"/>
<accession>A0A136A3A9</accession>
<dbReference type="OrthoDB" id="9798388at2"/>
<comment type="caution">
    <text evidence="1">The sequence shown here is derived from an EMBL/GenBank/DDBJ whole genome shotgun (WGS) entry which is preliminary data.</text>
</comment>
<gene>
    <name evidence="1" type="ORF">AX660_06495</name>
</gene>
<keyword evidence="2" id="KW-1185">Reference proteome</keyword>
<dbReference type="RefSeq" id="WP_068372616.1">
    <property type="nucleotide sequence ID" value="NZ_LSNE01000003.1"/>
</dbReference>
<protein>
    <submittedName>
        <fullName evidence="1">Uncharacterized protein</fullName>
    </submittedName>
</protein>
<dbReference type="Proteomes" id="UP000070299">
    <property type="component" value="Unassembled WGS sequence"/>
</dbReference>
<sequence length="93" mass="10722">MSENINSDNLSYQFEIIPKSWSKRRKLTPEPQAVAVTIADFQLIEQHFCTMQVTYDDGSEHSYYSRVLRNAITGQWTVDGMQVAVRVIVPRKS</sequence>
<dbReference type="EMBL" id="LSNE01000003">
    <property type="protein sequence ID" value="KXI29687.1"/>
    <property type="molecule type" value="Genomic_DNA"/>
</dbReference>
<organism evidence="1 2">
    <name type="scientific">Paraglaciecola hydrolytica</name>
    <dbReference type="NCBI Taxonomy" id="1799789"/>
    <lineage>
        <taxon>Bacteria</taxon>
        <taxon>Pseudomonadati</taxon>
        <taxon>Pseudomonadota</taxon>
        <taxon>Gammaproteobacteria</taxon>
        <taxon>Alteromonadales</taxon>
        <taxon>Alteromonadaceae</taxon>
        <taxon>Paraglaciecola</taxon>
    </lineage>
</organism>